<dbReference type="SUPFAM" id="SSF52540">
    <property type="entry name" value="P-loop containing nucleoside triphosphate hydrolases"/>
    <property type="match status" value="1"/>
</dbReference>
<name>A0A2T2WHP9_SULTH</name>
<evidence type="ECO:0000256" key="1">
    <source>
        <dbReference type="SAM" id="MobiDB-lite"/>
    </source>
</evidence>
<dbReference type="Proteomes" id="UP000242705">
    <property type="component" value="Unassembled WGS sequence"/>
</dbReference>
<dbReference type="Gene3D" id="3.40.50.300">
    <property type="entry name" value="P-loop containing nucleotide triphosphate hydrolases"/>
    <property type="match status" value="1"/>
</dbReference>
<dbReference type="AlphaFoldDB" id="A0A2T2WHP9"/>
<accession>A0A2T2WHP9</accession>
<reference evidence="2 3" key="1">
    <citation type="journal article" date="2014" name="BMC Genomics">
        <title>Comparison of environmental and isolate Sulfobacillus genomes reveals diverse carbon, sulfur, nitrogen, and hydrogen metabolisms.</title>
        <authorList>
            <person name="Justice N.B."/>
            <person name="Norman A."/>
            <person name="Brown C.T."/>
            <person name="Singh A."/>
            <person name="Thomas B.C."/>
            <person name="Banfield J.F."/>
        </authorList>
    </citation>
    <scope>NUCLEOTIDE SEQUENCE [LARGE SCALE GENOMIC DNA]</scope>
    <source>
        <strain evidence="2">AMDSBA5</strain>
    </source>
</reference>
<comment type="caution">
    <text evidence="2">The sequence shown here is derived from an EMBL/GenBank/DDBJ whole genome shotgun (WGS) entry which is preliminary data.</text>
</comment>
<proteinExistence type="predicted"/>
<evidence type="ECO:0000313" key="2">
    <source>
        <dbReference type="EMBL" id="PSR21763.1"/>
    </source>
</evidence>
<feature type="compositionally biased region" description="Low complexity" evidence="1">
    <location>
        <begin position="110"/>
        <end position="130"/>
    </location>
</feature>
<protein>
    <submittedName>
        <fullName evidence="2">Uncharacterized protein</fullName>
    </submittedName>
</protein>
<dbReference type="EMBL" id="PXYX01000102">
    <property type="protein sequence ID" value="PSR21763.1"/>
    <property type="molecule type" value="Genomic_DNA"/>
</dbReference>
<evidence type="ECO:0000313" key="3">
    <source>
        <dbReference type="Proteomes" id="UP000242705"/>
    </source>
</evidence>
<dbReference type="InterPro" id="IPR027417">
    <property type="entry name" value="P-loop_NTPase"/>
</dbReference>
<sequence length="160" mass="17745">FPTILWYATGYNLFRLRQASRRAWRLGQHRPCEVRFYAYQNTMQESALVLMAQKLDIAKALEGQLSLEGLQSLNTESSDIDLARVLVNGLDIIPDVSAIWQTAADPMLVTSSTPEPRSSPAASPTAPASSQVVSWATLTAARRSRRKAPARPENQLSWGF</sequence>
<feature type="region of interest" description="Disordered" evidence="1">
    <location>
        <begin position="109"/>
        <end position="160"/>
    </location>
</feature>
<gene>
    <name evidence="2" type="ORF">C7B47_17135</name>
</gene>
<organism evidence="2 3">
    <name type="scientific">Sulfobacillus thermosulfidooxidans</name>
    <dbReference type="NCBI Taxonomy" id="28034"/>
    <lineage>
        <taxon>Bacteria</taxon>
        <taxon>Bacillati</taxon>
        <taxon>Bacillota</taxon>
        <taxon>Clostridia</taxon>
        <taxon>Eubacteriales</taxon>
        <taxon>Clostridiales Family XVII. Incertae Sedis</taxon>
        <taxon>Sulfobacillus</taxon>
    </lineage>
</organism>
<feature type="non-terminal residue" evidence="2">
    <location>
        <position position="1"/>
    </location>
</feature>